<dbReference type="InterPro" id="IPR018392">
    <property type="entry name" value="LysM"/>
</dbReference>
<dbReference type="SUPFAM" id="SSF54106">
    <property type="entry name" value="LysM domain"/>
    <property type="match status" value="1"/>
</dbReference>
<reference evidence="2 3" key="1">
    <citation type="journal article" date="2018" name="Gigascience">
        <title>Genomes of trombidid mites reveal novel predicted allergens and laterally-transferred genes associated with secondary metabolism.</title>
        <authorList>
            <person name="Dong X."/>
            <person name="Chaisiri K."/>
            <person name="Xia D."/>
            <person name="Armstrong S.D."/>
            <person name="Fang Y."/>
            <person name="Donnelly M.J."/>
            <person name="Kadowaki T."/>
            <person name="McGarry J.W."/>
            <person name="Darby A.C."/>
            <person name="Makepeace B.L."/>
        </authorList>
    </citation>
    <scope>NUCLEOTIDE SEQUENCE [LARGE SCALE GENOMIC DNA]</scope>
    <source>
        <strain evidence="2">UoL-UT</strain>
    </source>
</reference>
<dbReference type="STRING" id="299467.A0A443SJB8"/>
<dbReference type="PANTHER" id="PTHR20932:SF8">
    <property type="entry name" value="LD22649P"/>
    <property type="match status" value="1"/>
</dbReference>
<dbReference type="CDD" id="cd00118">
    <property type="entry name" value="LysM"/>
    <property type="match status" value="1"/>
</dbReference>
<dbReference type="VEuPathDB" id="VectorBase:LDEU004422"/>
<dbReference type="InterPro" id="IPR036779">
    <property type="entry name" value="LysM_dom_sf"/>
</dbReference>
<gene>
    <name evidence="2" type="ORF">B4U80_00649</name>
</gene>
<dbReference type="InterPro" id="IPR045030">
    <property type="entry name" value="LYSM1-4"/>
</dbReference>
<dbReference type="PANTHER" id="PTHR20932">
    <property type="entry name" value="LYSM AND PUTATIVE PEPTIDOGLYCAN-BINDING DOMAIN-CONTAINING PROTEIN"/>
    <property type="match status" value="1"/>
</dbReference>
<evidence type="ECO:0000313" key="2">
    <source>
        <dbReference type="EMBL" id="RWS27619.1"/>
    </source>
</evidence>
<dbReference type="Pfam" id="PF01476">
    <property type="entry name" value="LysM"/>
    <property type="match status" value="1"/>
</dbReference>
<evidence type="ECO:0000259" key="1">
    <source>
        <dbReference type="PROSITE" id="PS51782"/>
    </source>
</evidence>
<dbReference type="OrthoDB" id="2107166at2759"/>
<name>A0A443SJB8_9ACAR</name>
<sequence>MEESAFYESDETKSLTLLGKKPTKYGSTSKHQCNSEKMITHSVEETDTLPGLALRYGVSIEKIKRANNMWTSDSLFLRPVLNIPLPSDILVESTDNGYDSSSVSVTNRKENTVCVDLHDGACTSKYNGLNHRNSHSNVLTSSKLENGFENSEQDEKDESAADFLIRIDSHIAKGKDNFKSIMQQKSKMTNTYSDDDLYKMRGKQSNCYPTRNNSVSAASLTEYMNEVPKVMTHSRKVKSSLKRLEKKQDELFEL</sequence>
<proteinExistence type="predicted"/>
<dbReference type="EMBL" id="NCKV01001884">
    <property type="protein sequence ID" value="RWS27619.1"/>
    <property type="molecule type" value="Genomic_DNA"/>
</dbReference>
<accession>A0A443SJB8</accession>
<dbReference type="Proteomes" id="UP000288716">
    <property type="component" value="Unassembled WGS sequence"/>
</dbReference>
<protein>
    <submittedName>
        <fullName evidence="2">LysM and hypothetical peptidoglycan-binding domain-containing protein 2-like protein</fullName>
    </submittedName>
</protein>
<organism evidence="2 3">
    <name type="scientific">Leptotrombidium deliense</name>
    <dbReference type="NCBI Taxonomy" id="299467"/>
    <lineage>
        <taxon>Eukaryota</taxon>
        <taxon>Metazoa</taxon>
        <taxon>Ecdysozoa</taxon>
        <taxon>Arthropoda</taxon>
        <taxon>Chelicerata</taxon>
        <taxon>Arachnida</taxon>
        <taxon>Acari</taxon>
        <taxon>Acariformes</taxon>
        <taxon>Trombidiformes</taxon>
        <taxon>Prostigmata</taxon>
        <taxon>Anystina</taxon>
        <taxon>Parasitengona</taxon>
        <taxon>Trombiculoidea</taxon>
        <taxon>Trombiculidae</taxon>
        <taxon>Leptotrombidium</taxon>
    </lineage>
</organism>
<evidence type="ECO:0000313" key="3">
    <source>
        <dbReference type="Proteomes" id="UP000288716"/>
    </source>
</evidence>
<keyword evidence="3" id="KW-1185">Reference proteome</keyword>
<dbReference type="PROSITE" id="PS51782">
    <property type="entry name" value="LYSM"/>
    <property type="match status" value="1"/>
</dbReference>
<dbReference type="Gene3D" id="3.10.350.10">
    <property type="entry name" value="LysM domain"/>
    <property type="match status" value="1"/>
</dbReference>
<dbReference type="SMART" id="SM00257">
    <property type="entry name" value="LysM"/>
    <property type="match status" value="1"/>
</dbReference>
<comment type="caution">
    <text evidence="2">The sequence shown here is derived from an EMBL/GenBank/DDBJ whole genome shotgun (WGS) entry which is preliminary data.</text>
</comment>
<feature type="domain" description="LysM" evidence="1">
    <location>
        <begin position="39"/>
        <end position="83"/>
    </location>
</feature>
<dbReference type="AlphaFoldDB" id="A0A443SJB8"/>